<dbReference type="EMBL" id="LUCH01000025">
    <property type="protein sequence ID" value="KAF5406365.1"/>
    <property type="molecule type" value="Genomic_DNA"/>
</dbReference>
<keyword evidence="2" id="KW-1185">Reference proteome</keyword>
<organism evidence="1 2">
    <name type="scientific">Paragonimus heterotremus</name>
    <dbReference type="NCBI Taxonomy" id="100268"/>
    <lineage>
        <taxon>Eukaryota</taxon>
        <taxon>Metazoa</taxon>
        <taxon>Spiralia</taxon>
        <taxon>Lophotrochozoa</taxon>
        <taxon>Platyhelminthes</taxon>
        <taxon>Trematoda</taxon>
        <taxon>Digenea</taxon>
        <taxon>Plagiorchiida</taxon>
        <taxon>Troglotremata</taxon>
        <taxon>Troglotrematidae</taxon>
        <taxon>Paragonimus</taxon>
    </lineage>
</organism>
<protein>
    <submittedName>
        <fullName evidence="1">Uncharacterized protein</fullName>
    </submittedName>
</protein>
<gene>
    <name evidence="1" type="ORF">PHET_00115</name>
</gene>
<reference evidence="1" key="1">
    <citation type="submission" date="2019-05" db="EMBL/GenBank/DDBJ databases">
        <title>Annotation for the trematode Paragonimus heterotremus.</title>
        <authorList>
            <person name="Choi Y.-J."/>
        </authorList>
    </citation>
    <scope>NUCLEOTIDE SEQUENCE</scope>
    <source>
        <strain evidence="1">LC</strain>
    </source>
</reference>
<comment type="caution">
    <text evidence="1">The sequence shown here is derived from an EMBL/GenBank/DDBJ whole genome shotgun (WGS) entry which is preliminary data.</text>
</comment>
<name>A0A8J4SVI7_9TREM</name>
<evidence type="ECO:0000313" key="1">
    <source>
        <dbReference type="EMBL" id="KAF5406365.1"/>
    </source>
</evidence>
<dbReference type="OrthoDB" id="6484170at2759"/>
<accession>A0A8J4SVI7</accession>
<proteinExistence type="predicted"/>
<evidence type="ECO:0000313" key="2">
    <source>
        <dbReference type="Proteomes" id="UP000748531"/>
    </source>
</evidence>
<sequence length="1694" mass="194098">MEKIFFRELLRTSSSLPSADSFTEEVHPADKSNSISLLLESQLSLPTIAGYELSYQWVLLGSSKNAIDLNIGPKFLIRLDLTESLQFNENLQLDGPFRRIGGTSQHQYAKFVLNLEGSGEANYNGQEVNLRLWLKPMPENHILLDFKTNRHMYVEENILELKPESNRLRVQYESPQAVNRLLGLKLAAQMNVPSTWFPLSIPSRLTLRVHHFYGLEQTVQLKFGNSLLGSFKRLYFLFQRPGQKREQDRKNDHAELLLHSDAVNKTAKFVHFKLALPLIREVTTMVEINENGIIHARANVTGSPWELYGNYQPTAQQTMFTAQLIYPQGEASVVFRGNLTDNFKLFLHNRDDKRPFHMQMTQRFLLSRHHHYPMFRRIHHETILQLLNNQTIDLQLEWNSGSRNGILEQGLAKLIHRSLTSETQTRFDVSWTEDVESSDLDSSVEGYARKLIIELHGGVNFSPFDLNYVAAGDVQIFVPLVNVDFGAELLSMLRLTTNNGLIKLVILHRCSENDTKNGVDFNTSYDYQLSTFAIKSILAIYLPQYGLLERKRYAGWDFHLTIKDRQRQITFDGSHAGFGSLLFHEKYRKFVGADTRFDGSAMFAVSPATPIRSFGGLYINYNYALKYTSYQYGIEFHGEYNPRSGTGPGTPLRLNVQFTHDGLFRYGNFELVLNSQALGYWTGYEMITIMSKYTTEGIDSETRNRTWTCRSILGYRFLEGRGTRALESAVQLTFSPSGDTVSVNVRAGLPGNINQNILECGYTFHPDRLQIKATVVVWNQDKLNARLFIAQNNNWETLEGEIVMKIPVINFDFALSETISITDDIILKENTEFSFCCLNLFNYKLQKDILILEKNHKNKSDRVGQVTWFSTINWLGNGSLQIAQTVTEKTKKQHLVTFLWNDHLIFKFDMIQSLMASLYNFTGNLGNKQVSALVNLNKSEVQGVRGESLEVHCKFPTRDFDFQLNHLSNYSELSHREKYLASQRFYLRTDLVPWAPVAWQQTFAQTMHKGIIQHILLVNDIDTASAQFLHLTINYTNDKVLHTRLSIVPELISPIGLENITVALDTQQFHGANENKDHSLNLFIQLMPWFPPTSGSLRVNLDRLECKNVVCESQVAGQIDSTQSEITEVWRVQGSMQRHGEKGTSLFSYQGLLNAENPRVTHRFAVSFGCGPKAFFIFGNVTGEQYLNGSVIKRQTELMRLHMNYGNNNTEFVSIFKLNILEKPLLYFDVNKFRSERTHRISFDFNIGTSSDLTQTYELHMLLNKDSEEITFALKNGPQDNLAVTGHDIYFGTNLFHILQKRDSPERLQVILKLFETFLNTTIDFDHVFGLVNIIHQNDESLTGMVQFQELVGAEQETVQMFVFRVNSSMPIIPSSIFIISLQKFYFQANDNLKKVITSLETEVENLIPKKHINLTLSLTHRDEDPLILLVENLYIFPFRAVLQLIQNSKSYYYKHRIESFNPAGESTSVYWNSTADCEVGSHILVDCSIKQMINGRVLGTVLDLKPHTGRYAVAAIWDEDNHGIMGFTVSMRNNSYEFELQTPLRHLTLKREKKKMVLPPTENIRWVVHSVPTDQTAIDSEHRSAHMAISWTRMNAENDTIYSQWFSGIELDSNFIKKNRIGATVNATFNDKSAALFLSSFLGENVQPKPALVIRIERMSNFSIYSEQSVQFGDHHMQLTGIHEIQATRFNSG</sequence>
<dbReference type="Proteomes" id="UP000748531">
    <property type="component" value="Unassembled WGS sequence"/>
</dbReference>